<dbReference type="AlphaFoldDB" id="A0AAD8QWV2"/>
<dbReference type="Pfam" id="PF00076">
    <property type="entry name" value="RRM_1"/>
    <property type="match status" value="1"/>
</dbReference>
<keyword evidence="5" id="KW-0539">Nucleus</keyword>
<dbReference type="PROSITE" id="PS50102">
    <property type="entry name" value="RRM"/>
    <property type="match status" value="1"/>
</dbReference>
<evidence type="ECO:0000256" key="6">
    <source>
        <dbReference type="PROSITE-ProRule" id="PRU00176"/>
    </source>
</evidence>
<dbReference type="PANTHER" id="PTHR17204">
    <property type="entry name" value="PRE-MRNA PROCESSING PROTEIN PRP39-RELATED"/>
    <property type="match status" value="1"/>
</dbReference>
<evidence type="ECO:0000256" key="5">
    <source>
        <dbReference type="ARBA" id="ARBA00023242"/>
    </source>
</evidence>
<evidence type="ECO:0000256" key="4">
    <source>
        <dbReference type="ARBA" id="ARBA00023187"/>
    </source>
</evidence>
<dbReference type="EMBL" id="JAUUTY010000007">
    <property type="protein sequence ID" value="KAK1609656.1"/>
    <property type="molecule type" value="Genomic_DNA"/>
</dbReference>
<evidence type="ECO:0000256" key="2">
    <source>
        <dbReference type="ARBA" id="ARBA00022664"/>
    </source>
</evidence>
<comment type="subcellular location">
    <subcellularLocation>
        <location evidence="1">Nucleus</location>
    </subcellularLocation>
</comment>
<reference evidence="9" key="1">
    <citation type="submission" date="2023-07" db="EMBL/GenBank/DDBJ databases">
        <title>A chromosome-level genome assembly of Lolium multiflorum.</title>
        <authorList>
            <person name="Chen Y."/>
            <person name="Copetti D."/>
            <person name="Kolliker R."/>
            <person name="Studer B."/>
        </authorList>
    </citation>
    <scope>NUCLEOTIDE SEQUENCE</scope>
    <source>
        <strain evidence="9">02402/16</strain>
        <tissue evidence="9">Leaf</tissue>
    </source>
</reference>
<dbReference type="SMART" id="SM00360">
    <property type="entry name" value="RRM"/>
    <property type="match status" value="1"/>
</dbReference>
<dbReference type="InterPro" id="IPR008847">
    <property type="entry name" value="Suf"/>
</dbReference>
<keyword evidence="10" id="KW-1185">Reference proteome</keyword>
<dbReference type="Gene3D" id="1.25.40.10">
    <property type="entry name" value="Tetratricopeptide repeat domain"/>
    <property type="match status" value="2"/>
</dbReference>
<dbReference type="GO" id="GO:0008380">
    <property type="term" value="P:RNA splicing"/>
    <property type="evidence" value="ECO:0007669"/>
    <property type="project" value="UniProtKB-KW"/>
</dbReference>
<keyword evidence="3" id="KW-0677">Repeat</keyword>
<feature type="compositionally biased region" description="Acidic residues" evidence="7">
    <location>
        <begin position="1"/>
        <end position="10"/>
    </location>
</feature>
<feature type="compositionally biased region" description="Acidic residues" evidence="7">
    <location>
        <begin position="40"/>
        <end position="54"/>
    </location>
</feature>
<dbReference type="SUPFAM" id="SSF54928">
    <property type="entry name" value="RNA-binding domain, RBD"/>
    <property type="match status" value="1"/>
</dbReference>
<organism evidence="9 10">
    <name type="scientific">Lolium multiflorum</name>
    <name type="common">Italian ryegrass</name>
    <name type="synonym">Lolium perenne subsp. multiflorum</name>
    <dbReference type="NCBI Taxonomy" id="4521"/>
    <lineage>
        <taxon>Eukaryota</taxon>
        <taxon>Viridiplantae</taxon>
        <taxon>Streptophyta</taxon>
        <taxon>Embryophyta</taxon>
        <taxon>Tracheophyta</taxon>
        <taxon>Spermatophyta</taxon>
        <taxon>Magnoliopsida</taxon>
        <taxon>Liliopsida</taxon>
        <taxon>Poales</taxon>
        <taxon>Poaceae</taxon>
        <taxon>BOP clade</taxon>
        <taxon>Pooideae</taxon>
        <taxon>Poodae</taxon>
        <taxon>Poeae</taxon>
        <taxon>Poeae Chloroplast Group 2 (Poeae type)</taxon>
        <taxon>Loliodinae</taxon>
        <taxon>Loliinae</taxon>
        <taxon>Lolium</taxon>
    </lineage>
</organism>
<dbReference type="GO" id="GO:0006397">
    <property type="term" value="P:mRNA processing"/>
    <property type="evidence" value="ECO:0007669"/>
    <property type="project" value="UniProtKB-KW"/>
</dbReference>
<dbReference type="GO" id="GO:0005634">
    <property type="term" value="C:nucleus"/>
    <property type="evidence" value="ECO:0007669"/>
    <property type="project" value="UniProtKB-SubCell"/>
</dbReference>
<dbReference type="InterPro" id="IPR012677">
    <property type="entry name" value="Nucleotide-bd_a/b_plait_sf"/>
</dbReference>
<sequence length="837" mass="94413">MATPMEEDLPEAGAAPPPSDVACGGAGDGEKPADRPPSDSDSDSSDSDDGGDGGDELRIQALERALQEQPLDYDSHVQFIQLLRKSGNIEKLRAAREGMNKYFPLTPKMWQEWAKDEISLSSGRGSFDDIEKLYECGVQEYLSIKLWRDYLDYVEEHDQSVSQCTQSGLSKMRDLYERAITAGGLHVTEGSKLWEAYREYEMAILTMSDGNDEEKAKQVQRIRVLFHRQLSVPLADIESTLTEYKSWEAEEGSTKDQDSQFEDVPPNVLSAYKKASEMYNARKQYEDQLSDTTESEINKLQVFLKYIKFEESCGDPARVQVLYERAVSELPVSSDLWMGYTSYLDRALKVPAILKSVYHRATRNCTWISDLWVRYLLSLERIHASEDELRHVFEHAIQCSFPSMKEYLDIYLTRVDSLRRRMPAGLDFEVIRQTFVGAAEFLSPQLGTEELLLLHAYWAKLECNIGKDLAAARGVWENTIKKSGSVLEVWQHYISMETEMGHIHEARSLYKRCYSKKFAGSGSEAICHAWVRFEREHGTLDDYDLAIKKVTPRLKELMMFKAQQEAKSDPSSAPKETSYANDSSQKRKASKMTSKVQPPAKKRKDVPPKKMAPSDVHGSKDQSTNSDLQEAGEVSRGKAEASMEMKAEGVNQGGNTSSNQPKPHVYRDKCTAYVSNIDFTATEVDIRRFFSDIGGVTDIRLLRDRFTKKSRGLAYVDFSDKEHLEAAIRKNKQKFLSKKVSVAYSDPSKSKKNREAGIASKGQDKLPSGGDHDEKAPADGSSEKEMPKGDTKMTGKSTLFAPRSVIKPLGWNKSEKPDVAAEELKSNDAFRNLLLKK</sequence>
<feature type="compositionally biased region" description="Basic and acidic residues" evidence="7">
    <location>
        <begin position="770"/>
        <end position="793"/>
    </location>
</feature>
<gene>
    <name evidence="9" type="ORF">QYE76_033329</name>
</gene>
<evidence type="ECO:0000256" key="7">
    <source>
        <dbReference type="SAM" id="MobiDB-lite"/>
    </source>
</evidence>
<dbReference type="InterPro" id="IPR003107">
    <property type="entry name" value="HAT"/>
</dbReference>
<dbReference type="InterPro" id="IPR011990">
    <property type="entry name" value="TPR-like_helical_dom_sf"/>
</dbReference>
<dbReference type="Pfam" id="PF05843">
    <property type="entry name" value="Suf"/>
    <property type="match status" value="1"/>
</dbReference>
<proteinExistence type="predicted"/>
<feature type="compositionally biased region" description="Polar residues" evidence="7">
    <location>
        <begin position="569"/>
        <end position="583"/>
    </location>
</feature>
<evidence type="ECO:0000313" key="10">
    <source>
        <dbReference type="Proteomes" id="UP001231189"/>
    </source>
</evidence>
<keyword evidence="2" id="KW-0507">mRNA processing</keyword>
<evidence type="ECO:0000259" key="8">
    <source>
        <dbReference type="PROSITE" id="PS50102"/>
    </source>
</evidence>
<name>A0AAD8QWV2_LOLMU</name>
<accession>A0AAD8QWV2</accession>
<comment type="caution">
    <text evidence="9">The sequence shown here is derived from an EMBL/GenBank/DDBJ whole genome shotgun (WGS) entry which is preliminary data.</text>
</comment>
<dbReference type="PANTHER" id="PTHR17204:SF25">
    <property type="entry name" value="RRM DOMAIN-CONTAINING PROTEIN"/>
    <property type="match status" value="1"/>
</dbReference>
<evidence type="ECO:0000256" key="1">
    <source>
        <dbReference type="ARBA" id="ARBA00004123"/>
    </source>
</evidence>
<protein>
    <recommendedName>
        <fullName evidence="8">RRM domain-containing protein</fullName>
    </recommendedName>
</protein>
<feature type="region of interest" description="Disordered" evidence="7">
    <location>
        <begin position="1"/>
        <end position="55"/>
    </location>
</feature>
<feature type="compositionally biased region" description="Basic and acidic residues" evidence="7">
    <location>
        <begin position="28"/>
        <end position="38"/>
    </location>
</feature>
<dbReference type="InterPro" id="IPR035979">
    <property type="entry name" value="RBD_domain_sf"/>
</dbReference>
<dbReference type="SUPFAM" id="SSF48452">
    <property type="entry name" value="TPR-like"/>
    <property type="match status" value="1"/>
</dbReference>
<feature type="region of interest" description="Disordered" evidence="7">
    <location>
        <begin position="746"/>
        <end position="801"/>
    </location>
</feature>
<keyword evidence="4" id="KW-0508">mRNA splicing</keyword>
<evidence type="ECO:0000313" key="9">
    <source>
        <dbReference type="EMBL" id="KAK1609656.1"/>
    </source>
</evidence>
<dbReference type="SMART" id="SM00386">
    <property type="entry name" value="HAT"/>
    <property type="match status" value="9"/>
</dbReference>
<feature type="domain" description="RRM" evidence="8">
    <location>
        <begin position="670"/>
        <end position="747"/>
    </location>
</feature>
<dbReference type="GO" id="GO:0003723">
    <property type="term" value="F:RNA binding"/>
    <property type="evidence" value="ECO:0007669"/>
    <property type="project" value="UniProtKB-UniRule"/>
</dbReference>
<feature type="compositionally biased region" description="Basic and acidic residues" evidence="7">
    <location>
        <begin position="633"/>
        <end position="647"/>
    </location>
</feature>
<keyword evidence="6" id="KW-0694">RNA-binding</keyword>
<dbReference type="InterPro" id="IPR000504">
    <property type="entry name" value="RRM_dom"/>
</dbReference>
<dbReference type="Proteomes" id="UP001231189">
    <property type="component" value="Unassembled WGS sequence"/>
</dbReference>
<evidence type="ECO:0000256" key="3">
    <source>
        <dbReference type="ARBA" id="ARBA00022737"/>
    </source>
</evidence>
<dbReference type="Gene3D" id="3.30.70.330">
    <property type="match status" value="1"/>
</dbReference>
<feature type="region of interest" description="Disordered" evidence="7">
    <location>
        <begin position="562"/>
        <end position="664"/>
    </location>
</feature>